<feature type="transmembrane region" description="Helical" evidence="1">
    <location>
        <begin position="73"/>
        <end position="95"/>
    </location>
</feature>
<keyword evidence="3" id="KW-1185">Reference proteome</keyword>
<dbReference type="AlphaFoldDB" id="N6YZW3"/>
<dbReference type="RefSeq" id="WP_004342608.1">
    <property type="nucleotide sequence ID" value="NZ_AMXE01000075.1"/>
</dbReference>
<dbReference type="Proteomes" id="UP000013232">
    <property type="component" value="Unassembled WGS sequence"/>
</dbReference>
<sequence length="118" mass="12583">MNIAETLPWWAALSVAFLLVLGGLVALTGALGLLRLGTFYQRIHGPAITVTLGAGCILIASMVYFTVAQSRLVIHELLISVFVLMTAPVVAMMIMRAAVYRDLRKEHADEAGDGAADA</sequence>
<keyword evidence="1" id="KW-1133">Transmembrane helix</keyword>
<dbReference type="OrthoDB" id="9813804at2"/>
<dbReference type="GO" id="GO:0015385">
    <property type="term" value="F:sodium:proton antiporter activity"/>
    <property type="evidence" value="ECO:0007669"/>
    <property type="project" value="TreeGrafter"/>
</dbReference>
<dbReference type="eggNOG" id="COG1320">
    <property type="taxonomic scope" value="Bacteria"/>
</dbReference>
<feature type="transmembrane region" description="Helical" evidence="1">
    <location>
        <begin position="46"/>
        <end position="67"/>
    </location>
</feature>
<organism evidence="2 3">
    <name type="scientific">Thauera linaloolentis (strain DSM 12138 / JCM 21573 / CCUG 41526 / CIP 105981 / IAM 15112 / NBRC 102519 / 47Lol)</name>
    <dbReference type="NCBI Taxonomy" id="1123367"/>
    <lineage>
        <taxon>Bacteria</taxon>
        <taxon>Pseudomonadati</taxon>
        <taxon>Pseudomonadota</taxon>
        <taxon>Betaproteobacteria</taxon>
        <taxon>Rhodocyclales</taxon>
        <taxon>Zoogloeaceae</taxon>
        <taxon>Thauera</taxon>
    </lineage>
</organism>
<protein>
    <submittedName>
        <fullName evidence="2">Monovalent cation/proton antiporter subunit MnhG/PhaG</fullName>
    </submittedName>
</protein>
<dbReference type="Pfam" id="PF03334">
    <property type="entry name" value="PhaG_MnhG_YufB"/>
    <property type="match status" value="1"/>
</dbReference>
<comment type="caution">
    <text evidence="2">The sequence shown here is derived from an EMBL/GenBank/DDBJ whole genome shotgun (WGS) entry which is preliminary data.</text>
</comment>
<name>N6YZW3_THAL4</name>
<evidence type="ECO:0000313" key="2">
    <source>
        <dbReference type="EMBL" id="ENO85439.1"/>
    </source>
</evidence>
<dbReference type="NCBIfam" id="TIGR01300">
    <property type="entry name" value="CPA3_mnhG_phaG"/>
    <property type="match status" value="1"/>
</dbReference>
<keyword evidence="1" id="KW-0812">Transmembrane</keyword>
<keyword evidence="1" id="KW-0472">Membrane</keyword>
<evidence type="ECO:0000256" key="1">
    <source>
        <dbReference type="SAM" id="Phobius"/>
    </source>
</evidence>
<dbReference type="InterPro" id="IPR005133">
    <property type="entry name" value="PhaG_MnhG_YufB"/>
</dbReference>
<accession>N6YZW3</accession>
<feature type="transmembrane region" description="Helical" evidence="1">
    <location>
        <begin position="12"/>
        <end position="34"/>
    </location>
</feature>
<dbReference type="PANTHER" id="PTHR34703">
    <property type="entry name" value="ANTIPORTER SUBUNIT MNHG2-RELATED"/>
    <property type="match status" value="1"/>
</dbReference>
<evidence type="ECO:0000313" key="3">
    <source>
        <dbReference type="Proteomes" id="UP000013232"/>
    </source>
</evidence>
<dbReference type="STRING" id="1123367.GCA_000621305_03727"/>
<proteinExistence type="predicted"/>
<dbReference type="PANTHER" id="PTHR34703:SF1">
    <property type="entry name" value="ANTIPORTER SUBUNIT MNHG2-RELATED"/>
    <property type="match status" value="1"/>
</dbReference>
<gene>
    <name evidence="2" type="ORF">C666_15360</name>
</gene>
<reference evidence="2 3" key="1">
    <citation type="submission" date="2012-09" db="EMBL/GenBank/DDBJ databases">
        <title>Draft Genome Sequences of 6 Strains from Genus Thauera.</title>
        <authorList>
            <person name="Liu B."/>
            <person name="Shapleigh J.P."/>
            <person name="Frostegard A.H."/>
        </authorList>
    </citation>
    <scope>NUCLEOTIDE SEQUENCE [LARGE SCALE GENOMIC DNA]</scope>
    <source>
        <strain evidence="3">47Lol / DSM 12138</strain>
    </source>
</reference>
<dbReference type="EMBL" id="AMXE01000075">
    <property type="protein sequence ID" value="ENO85439.1"/>
    <property type="molecule type" value="Genomic_DNA"/>
</dbReference>